<evidence type="ECO:0000256" key="13">
    <source>
        <dbReference type="ARBA" id="ARBA00023224"/>
    </source>
</evidence>
<dbReference type="GO" id="GO:0007601">
    <property type="term" value="P:visual perception"/>
    <property type="evidence" value="ECO:0007669"/>
    <property type="project" value="InterPro"/>
</dbReference>
<dbReference type="InterPro" id="IPR002962">
    <property type="entry name" value="Peropsin"/>
</dbReference>
<evidence type="ECO:0000256" key="9">
    <source>
        <dbReference type="ARBA" id="ARBA00023136"/>
    </source>
</evidence>
<dbReference type="OMA" id="HESGPRY"/>
<evidence type="ECO:0000256" key="11">
    <source>
        <dbReference type="ARBA" id="ARBA00023170"/>
    </source>
</evidence>
<dbReference type="PANTHER" id="PTHR24240">
    <property type="entry name" value="OPSIN"/>
    <property type="match status" value="1"/>
</dbReference>
<keyword evidence="4 14" id="KW-0812">Transmembrane</keyword>
<keyword evidence="9 14" id="KW-0472">Membrane</keyword>
<gene>
    <name evidence="17" type="primary">tmtopsb</name>
</gene>
<keyword evidence="5 14" id="KW-0681">Retinal protein</keyword>
<dbReference type="PROSITE" id="PS00237">
    <property type="entry name" value="G_PROTEIN_RECEP_F1_1"/>
    <property type="match status" value="1"/>
</dbReference>
<evidence type="ECO:0000313" key="17">
    <source>
        <dbReference type="Ensembl" id="ENSAMXP00005044379.1"/>
    </source>
</evidence>
<keyword evidence="10" id="KW-1015">Disulfide bond</keyword>
<dbReference type="Proteomes" id="UP000694621">
    <property type="component" value="Unplaced"/>
</dbReference>
<dbReference type="InterPro" id="IPR001760">
    <property type="entry name" value="Opsin"/>
</dbReference>
<organism evidence="17 18">
    <name type="scientific">Astyanax mexicanus</name>
    <name type="common">Blind cave fish</name>
    <name type="synonym">Astyanax fasciatus mexicanus</name>
    <dbReference type="NCBI Taxonomy" id="7994"/>
    <lineage>
        <taxon>Eukaryota</taxon>
        <taxon>Metazoa</taxon>
        <taxon>Chordata</taxon>
        <taxon>Craniata</taxon>
        <taxon>Vertebrata</taxon>
        <taxon>Euteleostomi</taxon>
        <taxon>Actinopterygii</taxon>
        <taxon>Neopterygii</taxon>
        <taxon>Teleostei</taxon>
        <taxon>Ostariophysi</taxon>
        <taxon>Characiformes</taxon>
        <taxon>Characoidei</taxon>
        <taxon>Acestrorhamphidae</taxon>
        <taxon>Acestrorhamphinae</taxon>
        <taxon>Astyanax</taxon>
    </lineage>
</organism>
<evidence type="ECO:0000256" key="10">
    <source>
        <dbReference type="ARBA" id="ARBA00023157"/>
    </source>
</evidence>
<feature type="transmembrane region" description="Helical" evidence="14">
    <location>
        <begin position="79"/>
        <end position="102"/>
    </location>
</feature>
<accession>A0A8B9L3Q9</accession>
<comment type="subcellular location">
    <subcellularLocation>
        <location evidence="1 14">Membrane</location>
        <topology evidence="1 14">Multi-pass membrane protein</topology>
    </subcellularLocation>
</comment>
<dbReference type="PRINTS" id="PR01244">
    <property type="entry name" value="PEROPSIN"/>
</dbReference>
<feature type="region of interest" description="Disordered" evidence="15">
    <location>
        <begin position="369"/>
        <end position="393"/>
    </location>
</feature>
<feature type="transmembrane region" description="Helical" evidence="14">
    <location>
        <begin position="158"/>
        <end position="178"/>
    </location>
</feature>
<dbReference type="PRINTS" id="PR00238">
    <property type="entry name" value="OPSIN"/>
</dbReference>
<dbReference type="OrthoDB" id="2101615at2759"/>
<keyword evidence="13 14" id="KW-0807">Transducer</keyword>
<dbReference type="InterPro" id="IPR017452">
    <property type="entry name" value="GPCR_Rhodpsn_7TM"/>
</dbReference>
<comment type="similarity">
    <text evidence="14">Belongs to the G-protein coupled receptor 1 family. Opsin subfamily.</text>
</comment>
<dbReference type="InterPro" id="IPR027430">
    <property type="entry name" value="Retinal_BS"/>
</dbReference>
<keyword evidence="6 14" id="KW-1133">Transmembrane helix</keyword>
<evidence type="ECO:0000256" key="15">
    <source>
        <dbReference type="SAM" id="MobiDB-lite"/>
    </source>
</evidence>
<keyword evidence="12" id="KW-0325">Glycoprotein</keyword>
<keyword evidence="7 14" id="KW-0157">Chromophore</keyword>
<dbReference type="GO" id="GO:0004930">
    <property type="term" value="F:G protein-coupled receptor activity"/>
    <property type="evidence" value="ECO:0007669"/>
    <property type="project" value="UniProtKB-KW"/>
</dbReference>
<evidence type="ECO:0000256" key="8">
    <source>
        <dbReference type="ARBA" id="ARBA00023040"/>
    </source>
</evidence>
<evidence type="ECO:0000256" key="12">
    <source>
        <dbReference type="ARBA" id="ARBA00023180"/>
    </source>
</evidence>
<evidence type="ECO:0000256" key="2">
    <source>
        <dbReference type="ARBA" id="ARBA00022543"/>
    </source>
</evidence>
<dbReference type="GO" id="GO:0016020">
    <property type="term" value="C:membrane"/>
    <property type="evidence" value="ECO:0007669"/>
    <property type="project" value="UniProtKB-SubCell"/>
</dbReference>
<protein>
    <submittedName>
        <fullName evidence="17">Teleost multiple tissue opsin b</fullName>
    </submittedName>
</protein>
<evidence type="ECO:0000313" key="18">
    <source>
        <dbReference type="Proteomes" id="UP000694621"/>
    </source>
</evidence>
<evidence type="ECO:0000256" key="7">
    <source>
        <dbReference type="ARBA" id="ARBA00022991"/>
    </source>
</evidence>
<name>A0A8B9L3Q9_ASTMX</name>
<feature type="transmembrane region" description="Helical" evidence="14">
    <location>
        <begin position="251"/>
        <end position="278"/>
    </location>
</feature>
<dbReference type="Gene3D" id="1.20.1070.10">
    <property type="entry name" value="Rhodopsin 7-helix transmembrane proteins"/>
    <property type="match status" value="1"/>
</dbReference>
<dbReference type="SUPFAM" id="SSF81321">
    <property type="entry name" value="Family A G protein-coupled receptor-like"/>
    <property type="match status" value="1"/>
</dbReference>
<dbReference type="Pfam" id="PF00001">
    <property type="entry name" value="7tm_1"/>
    <property type="match status" value="1"/>
</dbReference>
<evidence type="ECO:0000256" key="4">
    <source>
        <dbReference type="ARBA" id="ARBA00022692"/>
    </source>
</evidence>
<feature type="transmembrane region" description="Helical" evidence="14">
    <location>
        <begin position="290"/>
        <end position="310"/>
    </location>
</feature>
<keyword evidence="8 14" id="KW-0297">G-protein coupled receptor</keyword>
<keyword evidence="11 14" id="KW-0675">Receptor</keyword>
<evidence type="ECO:0000256" key="1">
    <source>
        <dbReference type="ARBA" id="ARBA00004141"/>
    </source>
</evidence>
<dbReference type="PROSITE" id="PS50262">
    <property type="entry name" value="G_PROTEIN_RECEP_F1_2"/>
    <property type="match status" value="1"/>
</dbReference>
<sequence length="406" mass="43597">MLESNVSLSCAGCSASGGGGDGGAGRLGGSAAPPHTLSPTGHLVVAVCLGFIGTFGFVNNALVLVLFCRYRLLRSPINCLLVSISVSDLLVCVLGTPFSFAASTRGRWLIGGAGCVWYGFVNSFLGIVSLISLAVLSYERYCTMMGATQADSTNYRKVIMGITFSWIYSMIWTLPPLFGWSRYGPEGPGTTCSVNWAAKTANNVSYIICLFFFCLILPFFVIIYSYGKLLQAIKQVSRINTVVSRKREQRVLLLVITMVVCYLLCWLPYGIMALVATFGHPGLVTPEASIVPSLLAKSSTVINPVIYIFLNKQFYRCFRALLMCSTPERGSSYKNSSKGTKILRNMRRANGHNATFVVATAGHPTGLALDSVKPKDGSEGEGQSPTAGPVPGTVKPTVSLVAYYNG</sequence>
<reference evidence="17" key="1">
    <citation type="submission" date="2025-08" db="UniProtKB">
        <authorList>
            <consortium name="Ensembl"/>
        </authorList>
    </citation>
    <scope>IDENTIFICATION</scope>
</reference>
<proteinExistence type="inferred from homology"/>
<dbReference type="PROSITE" id="PS00238">
    <property type="entry name" value="OPSIN"/>
    <property type="match status" value="1"/>
</dbReference>
<dbReference type="CTD" id="100334480"/>
<evidence type="ECO:0000256" key="3">
    <source>
        <dbReference type="ARBA" id="ARBA00022606"/>
    </source>
</evidence>
<dbReference type="PRINTS" id="PR00237">
    <property type="entry name" value="GPCRRHODOPSN"/>
</dbReference>
<feature type="transmembrane region" description="Helical" evidence="14">
    <location>
        <begin position="108"/>
        <end position="138"/>
    </location>
</feature>
<evidence type="ECO:0000256" key="6">
    <source>
        <dbReference type="ARBA" id="ARBA00022989"/>
    </source>
</evidence>
<feature type="domain" description="G-protein coupled receptors family 1 profile" evidence="16">
    <location>
        <begin position="59"/>
        <end position="307"/>
    </location>
</feature>
<dbReference type="CDD" id="cd15086">
    <property type="entry name" value="7tmA_tmt_opsin"/>
    <property type="match status" value="1"/>
</dbReference>
<dbReference type="GeneID" id="103030045"/>
<evidence type="ECO:0000256" key="5">
    <source>
        <dbReference type="ARBA" id="ARBA00022925"/>
    </source>
</evidence>
<feature type="transmembrane region" description="Helical" evidence="14">
    <location>
        <begin position="43"/>
        <end position="67"/>
    </location>
</feature>
<feature type="transmembrane region" description="Helical" evidence="14">
    <location>
        <begin position="204"/>
        <end position="230"/>
    </location>
</feature>
<dbReference type="InterPro" id="IPR050125">
    <property type="entry name" value="GPCR_opsins"/>
</dbReference>
<dbReference type="RefSeq" id="XP_007252400.3">
    <property type="nucleotide sequence ID" value="XM_007252338.4"/>
</dbReference>
<dbReference type="GO" id="GO:0007602">
    <property type="term" value="P:phototransduction"/>
    <property type="evidence" value="ECO:0007669"/>
    <property type="project" value="UniProtKB-KW"/>
</dbReference>
<evidence type="ECO:0000259" key="16">
    <source>
        <dbReference type="PROSITE" id="PS50262"/>
    </source>
</evidence>
<dbReference type="InterPro" id="IPR000276">
    <property type="entry name" value="GPCR_Rhodpsn"/>
</dbReference>
<keyword evidence="2 14" id="KW-0600">Photoreceptor protein</keyword>
<dbReference type="FunFam" id="1.20.1070.10:FF:000197">
    <property type="entry name" value="Teleost multiple tissue opsin 2b"/>
    <property type="match status" value="1"/>
</dbReference>
<keyword evidence="3 14" id="KW-0716">Sensory transduction</keyword>
<evidence type="ECO:0000256" key="14">
    <source>
        <dbReference type="RuleBase" id="RU004951"/>
    </source>
</evidence>
<dbReference type="KEGG" id="amex:103030045"/>
<dbReference type="GO" id="GO:0009881">
    <property type="term" value="F:photoreceptor activity"/>
    <property type="evidence" value="ECO:0007669"/>
    <property type="project" value="UniProtKB-KW"/>
</dbReference>
<dbReference type="AlphaFoldDB" id="A0A8B9L3Q9"/>
<dbReference type="Ensembl" id="ENSAMXT00005048208.1">
    <property type="protein sequence ID" value="ENSAMXP00005044379.1"/>
    <property type="gene ID" value="ENSAMXG00005020593.1"/>
</dbReference>